<comment type="caution">
    <text evidence="1">The sequence shown here is derived from an EMBL/GenBank/DDBJ whole genome shotgun (WGS) entry which is preliminary data.</text>
</comment>
<evidence type="ECO:0000313" key="2">
    <source>
        <dbReference type="Proteomes" id="UP001300383"/>
    </source>
</evidence>
<gene>
    <name evidence="1" type="ORF">QJ036_12565</name>
</gene>
<dbReference type="RefSeq" id="WP_283231707.1">
    <property type="nucleotide sequence ID" value="NZ_JASGBQ010000029.1"/>
</dbReference>
<sequence>MEMRLNDFNRRGAICAFNKALPQEVLDGLNSEELVIYRAIEKLQAKFFVVMKRINDTYMLVAPVFETQKKRDCKGIRVNNRRFWVNFMTFYVVPEKIMEAVPGKYLDYSYKTICAIYDSHNNVLREKWRKENEKRIMDQEHRRMARERKKNERRCNMDYLYPVPEYLQRAARRPYSGGLMAAR</sequence>
<protein>
    <submittedName>
        <fullName evidence="1">Uncharacterized protein</fullName>
    </submittedName>
</protein>
<dbReference type="AlphaFoldDB" id="A0AAP4EYR7"/>
<evidence type="ECO:0000313" key="1">
    <source>
        <dbReference type="EMBL" id="MDI9243282.1"/>
    </source>
</evidence>
<reference evidence="1 2" key="1">
    <citation type="submission" date="2023-05" db="EMBL/GenBank/DDBJ databases">
        <title>[ruminococcus] sp. nov., isolated from a pig farm feces dump.</title>
        <authorList>
            <person name="Chang Y.-H."/>
        </authorList>
    </citation>
    <scope>NUCLEOTIDE SEQUENCE [LARGE SCALE GENOMIC DNA]</scope>
    <source>
        <strain evidence="1 2">YH-rum2234</strain>
    </source>
</reference>
<organism evidence="1 2">
    <name type="scientific">Fusibacillus kribbianus</name>
    <dbReference type="NCBI Taxonomy" id="3044208"/>
    <lineage>
        <taxon>Bacteria</taxon>
        <taxon>Bacillati</taxon>
        <taxon>Bacillota</taxon>
        <taxon>Clostridia</taxon>
        <taxon>Lachnospirales</taxon>
        <taxon>Lachnospiraceae</taxon>
        <taxon>Fusibacillus</taxon>
    </lineage>
</organism>
<dbReference type="EMBL" id="JASGBQ010000029">
    <property type="protein sequence ID" value="MDI9243282.1"/>
    <property type="molecule type" value="Genomic_DNA"/>
</dbReference>
<accession>A0AAP4EYR7</accession>
<proteinExistence type="predicted"/>
<keyword evidence="2" id="KW-1185">Reference proteome</keyword>
<dbReference type="Proteomes" id="UP001300383">
    <property type="component" value="Unassembled WGS sequence"/>
</dbReference>
<name>A0AAP4EYR7_9FIRM</name>